<dbReference type="Gene3D" id="3.30.530.20">
    <property type="match status" value="1"/>
</dbReference>
<dbReference type="PANTHER" id="PTHR33824">
    <property type="entry name" value="POLYKETIDE CYCLASE/DEHYDRASE AND LIPID TRANSPORT SUPERFAMILY PROTEIN"/>
    <property type="match status" value="1"/>
</dbReference>
<keyword evidence="5" id="KW-1185">Reference proteome</keyword>
<dbReference type="Proteomes" id="UP000518300">
    <property type="component" value="Unassembled WGS sequence"/>
</dbReference>
<evidence type="ECO:0000256" key="2">
    <source>
        <dbReference type="SAM" id="MobiDB-lite"/>
    </source>
</evidence>
<dbReference type="AlphaFoldDB" id="A0A848LTS9"/>
<dbReference type="InterPro" id="IPR023393">
    <property type="entry name" value="START-like_dom_sf"/>
</dbReference>
<evidence type="ECO:0000256" key="1">
    <source>
        <dbReference type="ARBA" id="ARBA00008918"/>
    </source>
</evidence>
<dbReference type="InterPro" id="IPR047137">
    <property type="entry name" value="ORF3"/>
</dbReference>
<feature type="region of interest" description="Disordered" evidence="2">
    <location>
        <begin position="1"/>
        <end position="22"/>
    </location>
</feature>
<dbReference type="InterPro" id="IPR005031">
    <property type="entry name" value="COQ10_START"/>
</dbReference>
<dbReference type="SUPFAM" id="SSF55961">
    <property type="entry name" value="Bet v1-like"/>
    <property type="match status" value="1"/>
</dbReference>
<dbReference type="PANTHER" id="PTHR33824:SF7">
    <property type="entry name" value="POLYKETIDE CYCLASE_DEHYDRASE AND LIPID TRANSPORT SUPERFAMILY PROTEIN"/>
    <property type="match status" value="1"/>
</dbReference>
<organism evidence="4 5">
    <name type="scientific">Pyxidicoccus fallax</name>
    <dbReference type="NCBI Taxonomy" id="394095"/>
    <lineage>
        <taxon>Bacteria</taxon>
        <taxon>Pseudomonadati</taxon>
        <taxon>Myxococcota</taxon>
        <taxon>Myxococcia</taxon>
        <taxon>Myxococcales</taxon>
        <taxon>Cystobacterineae</taxon>
        <taxon>Myxococcaceae</taxon>
        <taxon>Pyxidicoccus</taxon>
    </lineage>
</organism>
<accession>A0A848LTS9</accession>
<gene>
    <name evidence="4" type="ORF">HG543_40120</name>
</gene>
<feature type="domain" description="Coenzyme Q-binding protein COQ10 START" evidence="3">
    <location>
        <begin position="106"/>
        <end position="225"/>
    </location>
</feature>
<feature type="compositionally biased region" description="Basic and acidic residues" evidence="2">
    <location>
        <begin position="1"/>
        <end position="16"/>
    </location>
</feature>
<dbReference type="EMBL" id="JABBJJ010000288">
    <property type="protein sequence ID" value="NMO21012.1"/>
    <property type="molecule type" value="Genomic_DNA"/>
</dbReference>
<comment type="caution">
    <text evidence="4">The sequence shown here is derived from an EMBL/GenBank/DDBJ whole genome shotgun (WGS) entry which is preliminary data.</text>
</comment>
<evidence type="ECO:0000313" key="5">
    <source>
        <dbReference type="Proteomes" id="UP000518300"/>
    </source>
</evidence>
<proteinExistence type="inferred from homology"/>
<dbReference type="Pfam" id="PF03364">
    <property type="entry name" value="Polyketide_cyc"/>
    <property type="match status" value="1"/>
</dbReference>
<name>A0A848LTS9_9BACT</name>
<sequence length="258" mass="27496">METAGVREDRDVEPRGGRATAAGASPGIVEQFASAVLGGALLSIGLGRRSLGGAALALAGGGLLFRSFGGQGHGPILEEPRFDTDRGPYEPEVVAGPRVLERSITIQKPASELYRAWRLAENLTKVMGHFADVTTAGPDVQHWRVQGPLGRSLEWDSHIVEEHPGEFLRWESLKGADVPNDGWVRFRPAPGDWGTVVTLRFRFDPPGGVIGDAVVKLLGAVPDTLASKALRRFKSLVETGEIPTTVPNPAARGGGHSY</sequence>
<reference evidence="4 5" key="1">
    <citation type="submission" date="2020-04" db="EMBL/GenBank/DDBJ databases">
        <title>Draft genome of Pyxidicoccus fallax type strain.</title>
        <authorList>
            <person name="Whitworth D.E."/>
        </authorList>
    </citation>
    <scope>NUCLEOTIDE SEQUENCE [LARGE SCALE GENOMIC DNA]</scope>
    <source>
        <strain evidence="4 5">DSM 14698</strain>
    </source>
</reference>
<protein>
    <submittedName>
        <fullName evidence="4">SRPBCC family protein</fullName>
    </submittedName>
</protein>
<evidence type="ECO:0000313" key="4">
    <source>
        <dbReference type="EMBL" id="NMO21012.1"/>
    </source>
</evidence>
<comment type="similarity">
    <text evidence="1">Belongs to the ribosome association toxin RatA family.</text>
</comment>
<dbReference type="CDD" id="cd07817">
    <property type="entry name" value="SRPBCC_8"/>
    <property type="match status" value="1"/>
</dbReference>
<evidence type="ECO:0000259" key="3">
    <source>
        <dbReference type="Pfam" id="PF03364"/>
    </source>
</evidence>